<reference evidence="17" key="1">
    <citation type="submission" date="2015-08" db="EMBL/GenBank/DDBJ databases">
        <authorList>
            <person name="Varghese N."/>
        </authorList>
    </citation>
    <scope>NUCLEOTIDE SEQUENCE [LARGE SCALE GENOMIC DNA]</scope>
    <source>
        <strain evidence="17">DSM 17901</strain>
    </source>
</reference>
<dbReference type="PROSITE" id="PS50112">
    <property type="entry name" value="PAS"/>
    <property type="match status" value="1"/>
</dbReference>
<dbReference type="SMART" id="SM00091">
    <property type="entry name" value="PAS"/>
    <property type="match status" value="1"/>
</dbReference>
<dbReference type="InterPro" id="IPR003594">
    <property type="entry name" value="HATPase_dom"/>
</dbReference>
<dbReference type="InterPro" id="IPR000014">
    <property type="entry name" value="PAS"/>
</dbReference>
<dbReference type="GO" id="GO:0000155">
    <property type="term" value="F:phosphorelay sensor kinase activity"/>
    <property type="evidence" value="ECO:0007669"/>
    <property type="project" value="InterPro"/>
</dbReference>
<dbReference type="EC" id="2.7.13.3" evidence="3"/>
<dbReference type="InterPro" id="IPR006189">
    <property type="entry name" value="CHASE_dom"/>
</dbReference>
<evidence type="ECO:0000259" key="14">
    <source>
        <dbReference type="PROSITE" id="PS50112"/>
    </source>
</evidence>
<feature type="domain" description="Histidine kinase" evidence="13">
    <location>
        <begin position="495"/>
        <end position="711"/>
    </location>
</feature>
<evidence type="ECO:0000256" key="9">
    <source>
        <dbReference type="ARBA" id="ARBA00022840"/>
    </source>
</evidence>
<dbReference type="SMART" id="SM00388">
    <property type="entry name" value="HisKA"/>
    <property type="match status" value="1"/>
</dbReference>
<keyword evidence="6" id="KW-0812">Transmembrane</keyword>
<dbReference type="STRING" id="375574.GCA_001418035_02213"/>
<dbReference type="SUPFAM" id="SSF55785">
    <property type="entry name" value="PYP-like sensor domain (PAS domain)"/>
    <property type="match status" value="1"/>
</dbReference>
<evidence type="ECO:0000256" key="5">
    <source>
        <dbReference type="ARBA" id="ARBA00022679"/>
    </source>
</evidence>
<dbReference type="Gene3D" id="1.10.287.130">
    <property type="match status" value="1"/>
</dbReference>
<protein>
    <recommendedName>
        <fullName evidence="3">histidine kinase</fullName>
        <ecNumber evidence="3">2.7.13.3</ecNumber>
    </recommendedName>
</protein>
<feature type="domain" description="PAS" evidence="14">
    <location>
        <begin position="337"/>
        <end position="382"/>
    </location>
</feature>
<name>A0A0K6H4C8_9NEIS</name>
<keyword evidence="10" id="KW-1133">Transmembrane helix</keyword>
<dbReference type="Pfam" id="PF00512">
    <property type="entry name" value="HisKA"/>
    <property type="match status" value="1"/>
</dbReference>
<dbReference type="GO" id="GO:0016020">
    <property type="term" value="C:membrane"/>
    <property type="evidence" value="ECO:0007669"/>
    <property type="project" value="UniProtKB-SubCell"/>
</dbReference>
<dbReference type="Pfam" id="PF02518">
    <property type="entry name" value="HATPase_c"/>
    <property type="match status" value="1"/>
</dbReference>
<dbReference type="InterPro" id="IPR013767">
    <property type="entry name" value="PAS_fold"/>
</dbReference>
<sequence length="725" mass="80239">MASVAMTWRRPLLLALLGVTALVFALWGALEYRRAQTAFILETERLQTEIGRRLEKTDMLLRALEAQAASERDFQPEAWRRVAQRLLGQERFLYSAEVFRLIGERERFRLEARWRATLGRPLVRDFNVDGRRVWHPAPARPSYLIATLIEPDHPGVQPVYGFDILHNQDLGPAAQLALSTGGTVTSPPFHVLSGRKVYFMMRPFYLGDDQAPARPWGLVAVLVDGQQLLQSVALHPDIALAMATPTTHTEPLFAVGPTTQNAGTLWTLQRTVWLPTDSQRLQLTFRQFVPWKTLEYGRLVLGLLFGWLLTLALWRAQRALASLRAARQRADARLFDREEEAAVTLSAIHDGVLTLDAAQRIVLANPMALALLERPQTEVIGQPVGTVMVLRYELAEGLAEDPVASCFRLQVPVELPENCVLQLPNGRTRMVEGAVAPCRAQDGHLTGAVFAFRDIGPATLRARERLEASENRVKGHLERLVHTDRLHILGEMATGLAHEINQPLTAITNYCQASIELLEEGEPSLVPEVRAALHQAVRQADRAGDIIRRLRAFVSNQEVDVRPLDLNQVVANAVFLDAYDLKAAGVEVVQWLSGQPVPVMADSIQLEQVVLNLLSNATAVLQSRPVGERHIVLTTLAEDGWGRLEVRDNGPGLGPEAQARLFQPFYSTKPQGLGLGLPICQTIVERYGGRIEVESPASGGAVFRVCLPLAAEPPTTALPVGRLPR</sequence>
<dbReference type="Gene3D" id="3.30.450.350">
    <property type="entry name" value="CHASE domain"/>
    <property type="match status" value="1"/>
</dbReference>
<evidence type="ECO:0000256" key="8">
    <source>
        <dbReference type="ARBA" id="ARBA00022777"/>
    </source>
</evidence>
<dbReference type="OrthoDB" id="8559580at2"/>
<keyword evidence="9" id="KW-0067">ATP-binding</keyword>
<dbReference type="InterPro" id="IPR042240">
    <property type="entry name" value="CHASE_sf"/>
</dbReference>
<keyword evidence="7" id="KW-0547">Nucleotide-binding</keyword>
<dbReference type="CDD" id="cd00130">
    <property type="entry name" value="PAS"/>
    <property type="match status" value="1"/>
</dbReference>
<evidence type="ECO:0000256" key="2">
    <source>
        <dbReference type="ARBA" id="ARBA00004370"/>
    </source>
</evidence>
<dbReference type="Gene3D" id="3.30.565.10">
    <property type="entry name" value="Histidine kinase-like ATPase, C-terminal domain"/>
    <property type="match status" value="1"/>
</dbReference>
<dbReference type="PANTHER" id="PTHR43065">
    <property type="entry name" value="SENSOR HISTIDINE KINASE"/>
    <property type="match status" value="1"/>
</dbReference>
<keyword evidence="4" id="KW-0597">Phosphoprotein</keyword>
<dbReference type="AlphaFoldDB" id="A0A0K6H4C8"/>
<organism evidence="16 17">
    <name type="scientific">Gulbenkiania indica</name>
    <dbReference type="NCBI Taxonomy" id="375574"/>
    <lineage>
        <taxon>Bacteria</taxon>
        <taxon>Pseudomonadati</taxon>
        <taxon>Pseudomonadota</taxon>
        <taxon>Betaproteobacteria</taxon>
        <taxon>Neisseriales</taxon>
        <taxon>Chromobacteriaceae</taxon>
        <taxon>Gulbenkiania</taxon>
    </lineage>
</organism>
<dbReference type="CDD" id="cd00082">
    <property type="entry name" value="HisKA"/>
    <property type="match status" value="1"/>
</dbReference>
<dbReference type="GO" id="GO:0005524">
    <property type="term" value="F:ATP binding"/>
    <property type="evidence" value="ECO:0007669"/>
    <property type="project" value="UniProtKB-KW"/>
</dbReference>
<evidence type="ECO:0000256" key="6">
    <source>
        <dbReference type="ARBA" id="ARBA00022692"/>
    </source>
</evidence>
<evidence type="ECO:0000313" key="17">
    <source>
        <dbReference type="Proteomes" id="UP000243535"/>
    </source>
</evidence>
<dbReference type="EMBL" id="CYHA01000006">
    <property type="protein sequence ID" value="CUA85564.1"/>
    <property type="molecule type" value="Genomic_DNA"/>
</dbReference>
<keyword evidence="11" id="KW-0902">Two-component regulatory system</keyword>
<comment type="subcellular location">
    <subcellularLocation>
        <location evidence="2">Membrane</location>
    </subcellularLocation>
</comment>
<dbReference type="InterPro" id="IPR035965">
    <property type="entry name" value="PAS-like_dom_sf"/>
</dbReference>
<dbReference type="InterPro" id="IPR004358">
    <property type="entry name" value="Sig_transdc_His_kin-like_C"/>
</dbReference>
<evidence type="ECO:0000313" key="16">
    <source>
        <dbReference type="EMBL" id="CUA85564.1"/>
    </source>
</evidence>
<dbReference type="GO" id="GO:0006355">
    <property type="term" value="P:regulation of DNA-templated transcription"/>
    <property type="evidence" value="ECO:0007669"/>
    <property type="project" value="InterPro"/>
</dbReference>
<dbReference type="Gene3D" id="3.30.450.20">
    <property type="entry name" value="PAS domain"/>
    <property type="match status" value="1"/>
</dbReference>
<evidence type="ECO:0000256" key="11">
    <source>
        <dbReference type="ARBA" id="ARBA00023012"/>
    </source>
</evidence>
<dbReference type="InterPro" id="IPR005467">
    <property type="entry name" value="His_kinase_dom"/>
</dbReference>
<dbReference type="InterPro" id="IPR036097">
    <property type="entry name" value="HisK_dim/P_sf"/>
</dbReference>
<evidence type="ECO:0000259" key="13">
    <source>
        <dbReference type="PROSITE" id="PS50109"/>
    </source>
</evidence>
<dbReference type="Pfam" id="PF03924">
    <property type="entry name" value="CHASE"/>
    <property type="match status" value="1"/>
</dbReference>
<comment type="catalytic activity">
    <reaction evidence="1">
        <text>ATP + protein L-histidine = ADP + protein N-phospho-L-histidine.</text>
        <dbReference type="EC" id="2.7.13.3"/>
    </reaction>
</comment>
<dbReference type="SMART" id="SM01079">
    <property type="entry name" value="CHASE"/>
    <property type="match status" value="1"/>
</dbReference>
<evidence type="ECO:0000256" key="3">
    <source>
        <dbReference type="ARBA" id="ARBA00012438"/>
    </source>
</evidence>
<dbReference type="PRINTS" id="PR00344">
    <property type="entry name" value="BCTRLSENSOR"/>
</dbReference>
<feature type="domain" description="CHASE" evidence="15">
    <location>
        <begin position="65"/>
        <end position="232"/>
    </location>
</feature>
<evidence type="ECO:0000256" key="1">
    <source>
        <dbReference type="ARBA" id="ARBA00000085"/>
    </source>
</evidence>
<keyword evidence="12" id="KW-0472">Membrane</keyword>
<evidence type="ECO:0000256" key="4">
    <source>
        <dbReference type="ARBA" id="ARBA00022553"/>
    </source>
</evidence>
<evidence type="ECO:0000259" key="15">
    <source>
        <dbReference type="PROSITE" id="PS50839"/>
    </source>
</evidence>
<dbReference type="InterPro" id="IPR036890">
    <property type="entry name" value="HATPase_C_sf"/>
</dbReference>
<evidence type="ECO:0000256" key="12">
    <source>
        <dbReference type="ARBA" id="ARBA00023136"/>
    </source>
</evidence>
<dbReference type="PROSITE" id="PS50839">
    <property type="entry name" value="CHASE"/>
    <property type="match status" value="1"/>
</dbReference>
<dbReference type="InterPro" id="IPR003661">
    <property type="entry name" value="HisK_dim/P_dom"/>
</dbReference>
<dbReference type="SUPFAM" id="SSF47384">
    <property type="entry name" value="Homodimeric domain of signal transducing histidine kinase"/>
    <property type="match status" value="1"/>
</dbReference>
<dbReference type="Pfam" id="PF00989">
    <property type="entry name" value="PAS"/>
    <property type="match status" value="1"/>
</dbReference>
<accession>A0A0K6H4C8</accession>
<dbReference type="PROSITE" id="PS50109">
    <property type="entry name" value="HIS_KIN"/>
    <property type="match status" value="1"/>
</dbReference>
<keyword evidence="17" id="KW-1185">Reference proteome</keyword>
<evidence type="ECO:0000256" key="10">
    <source>
        <dbReference type="ARBA" id="ARBA00022989"/>
    </source>
</evidence>
<proteinExistence type="predicted"/>
<dbReference type="Proteomes" id="UP000243535">
    <property type="component" value="Unassembled WGS sequence"/>
</dbReference>
<keyword evidence="8 16" id="KW-0418">Kinase</keyword>
<keyword evidence="5" id="KW-0808">Transferase</keyword>
<dbReference type="SUPFAM" id="SSF55874">
    <property type="entry name" value="ATPase domain of HSP90 chaperone/DNA topoisomerase II/histidine kinase"/>
    <property type="match status" value="1"/>
</dbReference>
<gene>
    <name evidence="16" type="ORF">Ga0061063_2431</name>
</gene>
<dbReference type="PANTHER" id="PTHR43065:SF10">
    <property type="entry name" value="PEROXIDE STRESS-ACTIVATED HISTIDINE KINASE MAK3"/>
    <property type="match status" value="1"/>
</dbReference>
<dbReference type="SMART" id="SM00387">
    <property type="entry name" value="HATPase_c"/>
    <property type="match status" value="1"/>
</dbReference>
<evidence type="ECO:0000256" key="7">
    <source>
        <dbReference type="ARBA" id="ARBA00022741"/>
    </source>
</evidence>